<organism evidence="1 2">
    <name type="scientific">Blautia celeris</name>
    <dbReference type="NCBI Taxonomy" id="2763026"/>
    <lineage>
        <taxon>Bacteria</taxon>
        <taxon>Bacillati</taxon>
        <taxon>Bacillota</taxon>
        <taxon>Clostridia</taxon>
        <taxon>Lachnospirales</taxon>
        <taxon>Lachnospiraceae</taxon>
        <taxon>Blautia</taxon>
    </lineage>
</organism>
<dbReference type="RefSeq" id="WP_054351704.1">
    <property type="nucleotide sequence ID" value="NZ_JACOOU010000012.1"/>
</dbReference>
<accession>A0ABR7FI08</accession>
<dbReference type="Gene3D" id="2.160.20.10">
    <property type="entry name" value="Single-stranded right-handed beta-helix, Pectin lyase-like"/>
    <property type="match status" value="1"/>
</dbReference>
<evidence type="ECO:0000313" key="2">
    <source>
        <dbReference type="Proteomes" id="UP000654573"/>
    </source>
</evidence>
<dbReference type="EMBL" id="JACOOU010000012">
    <property type="protein sequence ID" value="MBC5674799.1"/>
    <property type="molecule type" value="Genomic_DNA"/>
</dbReference>
<dbReference type="InterPro" id="IPR022121">
    <property type="entry name" value="Peptidase_M73_camelysin"/>
</dbReference>
<dbReference type="InterPro" id="IPR012334">
    <property type="entry name" value="Pectin_lyas_fold"/>
</dbReference>
<dbReference type="Pfam" id="PF12389">
    <property type="entry name" value="Peptidase_M73"/>
    <property type="match status" value="1"/>
</dbReference>
<sequence length="487" mass="51808">MMKSRNPKRTLLMSVMSLLLCVAMLIGATFAWFTDNASTNVNSIEAGTLNVELVNKEGDSLVGKTLDFVKAEGSEEETILWEPGVTYNLPEVYVKNNGNLALKYKLAVSGIDGDAKLLEAIDWKITVGGEETDLTDFEGHLSAAGQSTEAIVLSGHMKESAGNEYQGLTVSGIAITVMATQYAEEHDSKDNQYDAEAKYTTLVGSQTEFRDVLTQAQAGDTLEITASEMSLTEIIPEGVMITGRGTGVTKLIVDGDDTTLSAAGDGYKVTNKNVTISNMTISGQNITASGFNSVINIEADGAEIRNAVITGGSSGINNSSILVEKLAAGETFKISNSTISGAYRGIYSQSKGGDIYVNNCDIDAVYTFNAGSGDLGLYVKDSKLLGWTSYGEMANGAYFDNTEFGKGTAGYDFLRPYCDTTLTNCTFDGDFRMGAGATGFTITINNCYFNGTKLTASNITSMLDDTEPDTENLKGCTIIIDGVTAKL</sequence>
<protein>
    <recommendedName>
        <fullName evidence="3">Right-handed parallel beta-helix repeat-containing protein</fullName>
    </recommendedName>
</protein>
<dbReference type="Proteomes" id="UP000654573">
    <property type="component" value="Unassembled WGS sequence"/>
</dbReference>
<evidence type="ECO:0008006" key="3">
    <source>
        <dbReference type="Google" id="ProtNLM"/>
    </source>
</evidence>
<dbReference type="InterPro" id="IPR011050">
    <property type="entry name" value="Pectin_lyase_fold/virulence"/>
</dbReference>
<name>A0ABR7FI08_9FIRM</name>
<keyword evidence="2" id="KW-1185">Reference proteome</keyword>
<dbReference type="InterPro" id="IPR023833">
    <property type="entry name" value="Signal_pept_SipW-depend-type"/>
</dbReference>
<reference evidence="1 2" key="1">
    <citation type="submission" date="2020-08" db="EMBL/GenBank/DDBJ databases">
        <title>Genome public.</title>
        <authorList>
            <person name="Liu C."/>
            <person name="Sun Q."/>
        </authorList>
    </citation>
    <scope>NUCLEOTIDE SEQUENCE [LARGE SCALE GENOMIC DNA]</scope>
    <source>
        <strain evidence="1 2">NSJ-34</strain>
    </source>
</reference>
<evidence type="ECO:0000313" key="1">
    <source>
        <dbReference type="EMBL" id="MBC5674799.1"/>
    </source>
</evidence>
<comment type="caution">
    <text evidence="1">The sequence shown here is derived from an EMBL/GenBank/DDBJ whole genome shotgun (WGS) entry which is preliminary data.</text>
</comment>
<dbReference type="SUPFAM" id="SSF51126">
    <property type="entry name" value="Pectin lyase-like"/>
    <property type="match status" value="1"/>
</dbReference>
<proteinExistence type="predicted"/>
<gene>
    <name evidence="1" type="ORF">H8S76_21410</name>
</gene>
<dbReference type="NCBIfam" id="TIGR04088">
    <property type="entry name" value="cognate_SipW"/>
    <property type="match status" value="1"/>
</dbReference>